<evidence type="ECO:0000313" key="2">
    <source>
        <dbReference type="Proteomes" id="UP000834106"/>
    </source>
</evidence>
<protein>
    <submittedName>
        <fullName evidence="1">Uncharacterized protein</fullName>
    </submittedName>
</protein>
<gene>
    <name evidence="1" type="ORF">FPE_LOCUS23639</name>
</gene>
<organism evidence="1 2">
    <name type="scientific">Fraxinus pennsylvanica</name>
    <dbReference type="NCBI Taxonomy" id="56036"/>
    <lineage>
        <taxon>Eukaryota</taxon>
        <taxon>Viridiplantae</taxon>
        <taxon>Streptophyta</taxon>
        <taxon>Embryophyta</taxon>
        <taxon>Tracheophyta</taxon>
        <taxon>Spermatophyta</taxon>
        <taxon>Magnoliopsida</taxon>
        <taxon>eudicotyledons</taxon>
        <taxon>Gunneridae</taxon>
        <taxon>Pentapetalae</taxon>
        <taxon>asterids</taxon>
        <taxon>lamiids</taxon>
        <taxon>Lamiales</taxon>
        <taxon>Oleaceae</taxon>
        <taxon>Oleeae</taxon>
        <taxon>Fraxinus</taxon>
    </lineage>
</organism>
<sequence>MRSKNREDRITLNRCGKGTESQKTGIMFSGVEPTGILYVGYLHNTTCHPIQFAGDKLKVQYCTISALFDNKSFPGNRNPACKSQVTASICFQFRKARCKDRNLLDSRKCKDFISTEQE</sequence>
<name>A0AAD1ZVE0_9LAMI</name>
<dbReference type="EMBL" id="OU503049">
    <property type="protein sequence ID" value="CAI9776209.1"/>
    <property type="molecule type" value="Genomic_DNA"/>
</dbReference>
<dbReference type="Proteomes" id="UP000834106">
    <property type="component" value="Chromosome 14"/>
</dbReference>
<proteinExistence type="predicted"/>
<evidence type="ECO:0000313" key="1">
    <source>
        <dbReference type="EMBL" id="CAI9776209.1"/>
    </source>
</evidence>
<reference evidence="1" key="1">
    <citation type="submission" date="2023-05" db="EMBL/GenBank/DDBJ databases">
        <authorList>
            <person name="Huff M."/>
        </authorList>
    </citation>
    <scope>NUCLEOTIDE SEQUENCE</scope>
</reference>
<accession>A0AAD1ZVE0</accession>
<dbReference type="AlphaFoldDB" id="A0AAD1ZVE0"/>
<keyword evidence="2" id="KW-1185">Reference proteome</keyword>